<feature type="compositionally biased region" description="Basic residues" evidence="8">
    <location>
        <begin position="174"/>
        <end position="191"/>
    </location>
</feature>
<dbReference type="OrthoDB" id="5407653at2759"/>
<keyword evidence="3" id="KW-0749">Sporulation</keyword>
<dbReference type="GO" id="GO:0048315">
    <property type="term" value="P:conidium formation"/>
    <property type="evidence" value="ECO:0007669"/>
    <property type="project" value="UniProtKB-KW"/>
</dbReference>
<feature type="compositionally biased region" description="Low complexity" evidence="8">
    <location>
        <begin position="558"/>
        <end position="585"/>
    </location>
</feature>
<dbReference type="GO" id="GO:0043565">
    <property type="term" value="F:sequence-specific DNA binding"/>
    <property type="evidence" value="ECO:0007669"/>
    <property type="project" value="TreeGrafter"/>
</dbReference>
<comment type="caution">
    <text evidence="10">The sequence shown here is derived from an EMBL/GenBank/DDBJ whole genome shotgun (WGS) entry which is preliminary data.</text>
</comment>
<feature type="compositionally biased region" description="Polar residues" evidence="8">
    <location>
        <begin position="1"/>
        <end position="11"/>
    </location>
</feature>
<dbReference type="Gene3D" id="3.10.260.10">
    <property type="entry name" value="Transcription regulator HTH, APSES-type DNA-binding domain"/>
    <property type="match status" value="1"/>
</dbReference>
<feature type="region of interest" description="Disordered" evidence="8">
    <location>
        <begin position="1079"/>
        <end position="1201"/>
    </location>
</feature>
<sequence>MPNAQPGTETTRPGDQRQTEGREKAVDKSQKGQRRRQRKTTKLWKGYAGPASAVSTLGFGGRKPRLPVVRPSPVDKYGWVAALANDHQPSPPHLGSIESWCYADPPTPRWHTPSDPCRDQALRWTPSSTPNRKVCTYKVPPLAAELLRTIRETGCLQARKPASSARPTVEPAPWRKRLAGAGRKKLGRQRGRAWMQRSSALPAPASATTAPRPAQATAGNSSAECPGGARGTRHDTASTALSRAAGRLPVRQSHPTAAAGMGLCPPCGAVKTTPARRTLLGLSTLPAPAPAPAPAARAPTRPARQSTIWPNLRRAAWLLRPPYRWWCSYAPKGARNDALRASVAATYRLAVPSTARYLARPRHCTEHCTCRPPAAEKYRHLEPTAHCNQLADAQRSPPRASLPTLNLDSTAIPWSVPRPVGLPPLNRQKQNRPQPGLATVFLLLFLLSSRLHRPPHFPLLFPCGSASETERRGQSVELHLLLLPPSSDEAQLSSPHPLALAKENTGKLDLPLSQVQTRGPSDLPYLGFHAASRSSFMSSDRLPSLPPLPYQADSSNTSSPRVGSIASSISSHTGSLSSYTSVSSSNGPKTPSPTLPAQAITGPATTIVSYDAMNQSADMYYTQHMSAGQPPPPQTVTSGGLAHYSQHQSQLLPPGPSPYSNPAPYSQYGYANGLTSPPAAPPSVSNPMGNPSTVLPSIPGVAGQAQYVGFDTTGQQPPPGMKPRVTATLWEDEGSLCFQVEARGICVARREDNHMINGTKLLNVAGMTRGRRDGILKSEKVRHVVKIGPMHLKGVWIPYERALDFANKEKITEMLYPLFVHNIGALLYHPSANPGRTSQVMTAADRQRRESVPTMRNPPPPGLPSIGQHHPLALPGPQQSLPSQSATSRPPLDRALTFPTPPTSASSVMGSMATSEGFNWQNQGMNGSQGANSMMDNGLNSTRSMPNTPAATPPGSIQSMQSYPSAAQGYDSQRQMYNAPSAQQSPYQNSTNPPPDRLYSQHGSYSKSEMGPPASRPPAAISSSEQPDHKGPNGIPAEQQSQNHPEEEGEHEAEYTHDSASYDHARAPYNYNTAAGVASMNNDANMPSEMASSQSHPPASGRATPRTAAPPQPYYQHHAGYNSPQRVQQSTSNLYNVMTSDRAPTNGGPGNDVYAPPADMSSSMSNGYAAQPPVMNGSAPGMKRGRDDEDDIVRPASDDLGNLDLKRRKTMLETTVSAPTYDAMSRPASAIAAPRRR</sequence>
<proteinExistence type="inferred from homology"/>
<evidence type="ECO:0000256" key="4">
    <source>
        <dbReference type="ARBA" id="ARBA00023015"/>
    </source>
</evidence>
<dbReference type="PANTHER" id="PTHR47792">
    <property type="entry name" value="PROTEIN SOK2-RELATED"/>
    <property type="match status" value="1"/>
</dbReference>
<keyword evidence="4" id="KW-0805">Transcription regulation</keyword>
<reference evidence="10 11" key="1">
    <citation type="journal article" date="2018" name="PLoS Pathog.">
        <title>Evolution of structural diversity of trichothecenes, a family of toxins produced by plant pathogenic and entomopathogenic fungi.</title>
        <authorList>
            <person name="Proctor R.H."/>
            <person name="McCormick S.P."/>
            <person name="Kim H.S."/>
            <person name="Cardoza R.E."/>
            <person name="Stanley A.M."/>
            <person name="Lindo L."/>
            <person name="Kelly A."/>
            <person name="Brown D.W."/>
            <person name="Lee T."/>
            <person name="Vaughan M.M."/>
            <person name="Alexander N.J."/>
            <person name="Busman M."/>
            <person name="Gutierrez S."/>
        </authorList>
    </citation>
    <scope>NUCLEOTIDE SEQUENCE [LARGE SCALE GENOMIC DNA]</scope>
    <source>
        <strain evidence="10 11">IBT 40837</strain>
    </source>
</reference>
<dbReference type="Proteomes" id="UP000266272">
    <property type="component" value="Unassembled WGS sequence"/>
</dbReference>
<feature type="region of interest" description="Disordered" evidence="8">
    <location>
        <begin position="623"/>
        <end position="692"/>
    </location>
</feature>
<evidence type="ECO:0000256" key="3">
    <source>
        <dbReference type="ARBA" id="ARBA00022969"/>
    </source>
</evidence>
<dbReference type="Pfam" id="PF04383">
    <property type="entry name" value="KilA-N"/>
    <property type="match status" value="1"/>
</dbReference>
<comment type="similarity">
    <text evidence="2">Belongs to the EFG1/PHD1/stuA family.</text>
</comment>
<evidence type="ECO:0000256" key="5">
    <source>
        <dbReference type="ARBA" id="ARBA00023125"/>
    </source>
</evidence>
<dbReference type="EMBL" id="PXOA01000582">
    <property type="protein sequence ID" value="RFU74025.1"/>
    <property type="molecule type" value="Genomic_DNA"/>
</dbReference>
<dbReference type="SMART" id="SM01252">
    <property type="entry name" value="KilA-N"/>
    <property type="match status" value="1"/>
</dbReference>
<organism evidence="10 11">
    <name type="scientific">Trichoderma arundinaceum</name>
    <dbReference type="NCBI Taxonomy" id="490622"/>
    <lineage>
        <taxon>Eukaryota</taxon>
        <taxon>Fungi</taxon>
        <taxon>Dikarya</taxon>
        <taxon>Ascomycota</taxon>
        <taxon>Pezizomycotina</taxon>
        <taxon>Sordariomycetes</taxon>
        <taxon>Hypocreomycetidae</taxon>
        <taxon>Hypocreales</taxon>
        <taxon>Hypocreaceae</taxon>
        <taxon>Trichoderma</taxon>
    </lineage>
</organism>
<dbReference type="STRING" id="490622.A0A395ND62"/>
<dbReference type="GO" id="GO:0030435">
    <property type="term" value="P:sporulation resulting in formation of a cellular spore"/>
    <property type="evidence" value="ECO:0007669"/>
    <property type="project" value="UniProtKB-KW"/>
</dbReference>
<feature type="region of interest" description="Disordered" evidence="8">
    <location>
        <begin position="547"/>
        <end position="600"/>
    </location>
</feature>
<feature type="region of interest" description="Disordered" evidence="8">
    <location>
        <begin position="1"/>
        <end position="47"/>
    </location>
</feature>
<feature type="compositionally biased region" description="Polar residues" evidence="8">
    <location>
        <begin position="903"/>
        <end position="991"/>
    </location>
</feature>
<feature type="compositionally biased region" description="Low complexity" evidence="8">
    <location>
        <begin position="294"/>
        <end position="304"/>
    </location>
</feature>
<feature type="compositionally biased region" description="Low complexity" evidence="8">
    <location>
        <begin position="196"/>
        <end position="218"/>
    </location>
</feature>
<evidence type="ECO:0000313" key="11">
    <source>
        <dbReference type="Proteomes" id="UP000266272"/>
    </source>
</evidence>
<feature type="compositionally biased region" description="Polar residues" evidence="8">
    <location>
        <begin position="1079"/>
        <end position="1096"/>
    </location>
</feature>
<keyword evidence="5" id="KW-0238">DNA-binding</keyword>
<feature type="compositionally biased region" description="Basic residues" evidence="8">
    <location>
        <begin position="31"/>
        <end position="42"/>
    </location>
</feature>
<keyword evidence="7" id="KW-0183">Conidiation</keyword>
<feature type="compositionally biased region" description="Polar residues" evidence="8">
    <location>
        <begin position="877"/>
        <end position="888"/>
    </location>
</feature>
<dbReference type="GO" id="GO:0003700">
    <property type="term" value="F:DNA-binding transcription factor activity"/>
    <property type="evidence" value="ECO:0007669"/>
    <property type="project" value="TreeGrafter"/>
</dbReference>
<protein>
    <submittedName>
        <fullName evidence="10">Apses transcription factor</fullName>
    </submittedName>
</protein>
<dbReference type="PANTHER" id="PTHR47792:SF1">
    <property type="entry name" value="PROTEIN SOK2-RELATED"/>
    <property type="match status" value="1"/>
</dbReference>
<feature type="region of interest" description="Disordered" evidence="8">
    <location>
        <begin position="158"/>
        <end position="235"/>
    </location>
</feature>
<evidence type="ECO:0000256" key="8">
    <source>
        <dbReference type="SAM" id="MobiDB-lite"/>
    </source>
</evidence>
<comment type="subcellular location">
    <subcellularLocation>
        <location evidence="1">Nucleus</location>
    </subcellularLocation>
</comment>
<feature type="compositionally biased region" description="Low complexity" evidence="8">
    <location>
        <begin position="1097"/>
        <end position="1107"/>
    </location>
</feature>
<evidence type="ECO:0000259" key="9">
    <source>
        <dbReference type="PROSITE" id="PS51299"/>
    </source>
</evidence>
<dbReference type="GO" id="GO:0045944">
    <property type="term" value="P:positive regulation of transcription by RNA polymerase II"/>
    <property type="evidence" value="ECO:0007669"/>
    <property type="project" value="TreeGrafter"/>
</dbReference>
<feature type="compositionally biased region" description="Basic and acidic residues" evidence="8">
    <location>
        <begin position="1052"/>
        <end position="1066"/>
    </location>
</feature>
<feature type="compositionally biased region" description="Polar residues" evidence="8">
    <location>
        <begin position="1122"/>
        <end position="1143"/>
    </location>
</feature>
<dbReference type="InterPro" id="IPR003163">
    <property type="entry name" value="Tscrpt_reg_HTH_APSES-type"/>
</dbReference>
<feature type="region of interest" description="Disordered" evidence="8">
    <location>
        <begin position="284"/>
        <end position="305"/>
    </location>
</feature>
<dbReference type="SUPFAM" id="SSF54616">
    <property type="entry name" value="DNA-binding domain of Mlu1-box binding protein MBP1"/>
    <property type="match status" value="1"/>
</dbReference>
<evidence type="ECO:0000256" key="6">
    <source>
        <dbReference type="ARBA" id="ARBA00023163"/>
    </source>
</evidence>
<keyword evidence="6" id="KW-0804">Transcription</keyword>
<evidence type="ECO:0000256" key="2">
    <source>
        <dbReference type="ARBA" id="ARBA00007247"/>
    </source>
</evidence>
<keyword evidence="11" id="KW-1185">Reference proteome</keyword>
<dbReference type="AlphaFoldDB" id="A0A395ND62"/>
<evidence type="ECO:0000256" key="1">
    <source>
        <dbReference type="ARBA" id="ARBA00004123"/>
    </source>
</evidence>
<feature type="region of interest" description="Disordered" evidence="8">
    <location>
        <begin position="831"/>
        <end position="1067"/>
    </location>
</feature>
<dbReference type="GO" id="GO:0005634">
    <property type="term" value="C:nucleus"/>
    <property type="evidence" value="ECO:0007669"/>
    <property type="project" value="UniProtKB-SubCell"/>
</dbReference>
<gene>
    <name evidence="10" type="ORF">TARUN_8229</name>
</gene>
<dbReference type="InterPro" id="IPR018004">
    <property type="entry name" value="KilA/APSES_HTH"/>
</dbReference>
<dbReference type="InterPro" id="IPR029790">
    <property type="entry name" value="EFG1/Phd1/StuA"/>
</dbReference>
<name>A0A395ND62_TRIAR</name>
<evidence type="ECO:0000313" key="10">
    <source>
        <dbReference type="EMBL" id="RFU74025.1"/>
    </source>
</evidence>
<dbReference type="InterPro" id="IPR036887">
    <property type="entry name" value="HTH_APSES_sf"/>
</dbReference>
<dbReference type="PROSITE" id="PS51299">
    <property type="entry name" value="HTH_APSES"/>
    <property type="match status" value="1"/>
</dbReference>
<feature type="compositionally biased region" description="Basic and acidic residues" evidence="8">
    <location>
        <begin position="12"/>
        <end position="30"/>
    </location>
</feature>
<evidence type="ECO:0000256" key="7">
    <source>
        <dbReference type="ARBA" id="ARBA00023321"/>
    </source>
</evidence>
<feature type="domain" description="HTH APSES-type" evidence="9">
    <location>
        <begin position="724"/>
        <end position="830"/>
    </location>
</feature>
<feature type="compositionally biased region" description="Basic and acidic residues" evidence="8">
    <location>
        <begin position="1184"/>
        <end position="1197"/>
    </location>
</feature>
<accession>A0A395ND62</accession>